<protein>
    <submittedName>
        <fullName evidence="6">LysR family transcriptional regulator</fullName>
    </submittedName>
</protein>
<sequence>MLDWDDLRFFLSIARSGSLSGAAKHLHVAQSTVGRRLASLEDSLGVRLLNRTPEGYVPTLAGDDVRKQAEPSASLRLGFPPPSPAPPNIDSDYADSLECVTFTGAEGTMSIAAWGCQDPNVSVLMQCRGRRTREERQSRFLSHPAGAPTASGPSQVWLMASFQRGKRCHNSRHPASIGATRSSASSMSSEVVRIALSGCVTTELKGKPAWTA</sequence>
<dbReference type="InterPro" id="IPR000847">
    <property type="entry name" value="LysR_HTH_N"/>
</dbReference>
<dbReference type="Proteomes" id="UP001165667">
    <property type="component" value="Unassembled WGS sequence"/>
</dbReference>
<reference evidence="6" key="1">
    <citation type="submission" date="2022-05" db="EMBL/GenBank/DDBJ databases">
        <authorList>
            <person name="Pankratov T."/>
        </authorList>
    </citation>
    <scope>NUCLEOTIDE SEQUENCE</scope>
    <source>
        <strain evidence="6">BP6-180914</strain>
    </source>
</reference>
<evidence type="ECO:0000313" key="7">
    <source>
        <dbReference type="Proteomes" id="UP001165667"/>
    </source>
</evidence>
<evidence type="ECO:0000259" key="5">
    <source>
        <dbReference type="PROSITE" id="PS50931"/>
    </source>
</evidence>
<dbReference type="AlphaFoldDB" id="A0AA41Z4H5"/>
<accession>A0AA41Z4H5</accession>
<evidence type="ECO:0000313" key="6">
    <source>
        <dbReference type="EMBL" id="MCW6512645.1"/>
    </source>
</evidence>
<evidence type="ECO:0000256" key="4">
    <source>
        <dbReference type="ARBA" id="ARBA00023163"/>
    </source>
</evidence>
<dbReference type="InterPro" id="IPR050176">
    <property type="entry name" value="LTTR"/>
</dbReference>
<dbReference type="InterPro" id="IPR036390">
    <property type="entry name" value="WH_DNA-bd_sf"/>
</dbReference>
<keyword evidence="3" id="KW-0238">DNA-binding</keyword>
<dbReference type="Pfam" id="PF00126">
    <property type="entry name" value="HTH_1"/>
    <property type="match status" value="1"/>
</dbReference>
<dbReference type="PRINTS" id="PR00039">
    <property type="entry name" value="HTHLYSR"/>
</dbReference>
<dbReference type="RefSeq" id="WP_282589021.1">
    <property type="nucleotide sequence ID" value="NZ_JAMOIM010000058.1"/>
</dbReference>
<keyword evidence="4" id="KW-0804">Transcription</keyword>
<dbReference type="InterPro" id="IPR036388">
    <property type="entry name" value="WH-like_DNA-bd_sf"/>
</dbReference>
<organism evidence="6 7">
    <name type="scientific">Lichenifustis flavocetrariae</name>
    <dbReference type="NCBI Taxonomy" id="2949735"/>
    <lineage>
        <taxon>Bacteria</taxon>
        <taxon>Pseudomonadati</taxon>
        <taxon>Pseudomonadota</taxon>
        <taxon>Alphaproteobacteria</taxon>
        <taxon>Hyphomicrobiales</taxon>
        <taxon>Lichenihabitantaceae</taxon>
        <taxon>Lichenifustis</taxon>
    </lineage>
</organism>
<dbReference type="EMBL" id="JAMOIM010000058">
    <property type="protein sequence ID" value="MCW6512645.1"/>
    <property type="molecule type" value="Genomic_DNA"/>
</dbReference>
<dbReference type="GO" id="GO:0003677">
    <property type="term" value="F:DNA binding"/>
    <property type="evidence" value="ECO:0007669"/>
    <property type="project" value="UniProtKB-KW"/>
</dbReference>
<dbReference type="PROSITE" id="PS50931">
    <property type="entry name" value="HTH_LYSR"/>
    <property type="match status" value="1"/>
</dbReference>
<feature type="domain" description="HTH lysR-type" evidence="5">
    <location>
        <begin position="2"/>
        <end position="59"/>
    </location>
</feature>
<dbReference type="PANTHER" id="PTHR30579:SF3">
    <property type="entry name" value="TRANSCRIPTIONAL REGULATORY PROTEIN"/>
    <property type="match status" value="1"/>
</dbReference>
<dbReference type="Gene3D" id="1.10.10.10">
    <property type="entry name" value="Winged helix-like DNA-binding domain superfamily/Winged helix DNA-binding domain"/>
    <property type="match status" value="1"/>
</dbReference>
<gene>
    <name evidence="6" type="ORF">M8523_32580</name>
</gene>
<name>A0AA41Z4H5_9HYPH</name>
<evidence type="ECO:0000256" key="2">
    <source>
        <dbReference type="ARBA" id="ARBA00023015"/>
    </source>
</evidence>
<comment type="caution">
    <text evidence="6">The sequence shown here is derived from an EMBL/GenBank/DDBJ whole genome shotgun (WGS) entry which is preliminary data.</text>
</comment>
<proteinExistence type="inferred from homology"/>
<comment type="similarity">
    <text evidence="1">Belongs to the LysR transcriptional regulatory family.</text>
</comment>
<dbReference type="SUPFAM" id="SSF46785">
    <property type="entry name" value="Winged helix' DNA-binding domain"/>
    <property type="match status" value="1"/>
</dbReference>
<keyword evidence="7" id="KW-1185">Reference proteome</keyword>
<keyword evidence="2" id="KW-0805">Transcription regulation</keyword>
<evidence type="ECO:0000256" key="1">
    <source>
        <dbReference type="ARBA" id="ARBA00009437"/>
    </source>
</evidence>
<evidence type="ECO:0000256" key="3">
    <source>
        <dbReference type="ARBA" id="ARBA00023125"/>
    </source>
</evidence>
<dbReference type="GO" id="GO:0003700">
    <property type="term" value="F:DNA-binding transcription factor activity"/>
    <property type="evidence" value="ECO:0007669"/>
    <property type="project" value="InterPro"/>
</dbReference>
<dbReference type="PANTHER" id="PTHR30579">
    <property type="entry name" value="TRANSCRIPTIONAL REGULATOR"/>
    <property type="match status" value="1"/>
</dbReference>